<name>A0ABQ4M431_9BACL</name>
<evidence type="ECO:0000256" key="2">
    <source>
        <dbReference type="SAM" id="MobiDB-lite"/>
    </source>
</evidence>
<dbReference type="RefSeq" id="WP_036708757.1">
    <property type="nucleotide sequence ID" value="NZ_BORW01000056.1"/>
</dbReference>
<evidence type="ECO:0008006" key="5">
    <source>
        <dbReference type="Google" id="ProtNLM"/>
    </source>
</evidence>
<gene>
    <name evidence="3" type="ORF">J21TS3_51150</name>
</gene>
<feature type="region of interest" description="Disordered" evidence="2">
    <location>
        <begin position="176"/>
        <end position="210"/>
    </location>
</feature>
<feature type="compositionally biased region" description="Basic and acidic residues" evidence="2">
    <location>
        <begin position="196"/>
        <end position="210"/>
    </location>
</feature>
<feature type="coiled-coil region" evidence="1">
    <location>
        <begin position="17"/>
        <end position="92"/>
    </location>
</feature>
<evidence type="ECO:0000313" key="3">
    <source>
        <dbReference type="EMBL" id="GIO70294.1"/>
    </source>
</evidence>
<accession>A0ABQ4M431</accession>
<dbReference type="EMBL" id="BORW01000056">
    <property type="protein sequence ID" value="GIO70294.1"/>
    <property type="molecule type" value="Genomic_DNA"/>
</dbReference>
<proteinExistence type="predicted"/>
<sequence length="265" mass="30481">MKILQRLKDGANRATEKAQGAVEISKLNNQIADVEKEMQFHFMEMGRVFYEGYSEEDMTLAEKEMLKHCKTCDGLQEEIEQLRRRIAELKNEKLCKCGRTVELDANFCPSCGRSLKGEAPASARDEGRKPPAAAKFEDEDFGETKIYREPVVQDDDDFEFELAFDKEEAGAAAESLYDFPGGNDWKEPQEEDFADERERRQAEELERERERQLELDERIRFWKENNDGKTEAAGASQRDSVKCQICRADLPKGSKWCPRCGAEQI</sequence>
<keyword evidence="4" id="KW-1185">Reference proteome</keyword>
<evidence type="ECO:0000313" key="4">
    <source>
        <dbReference type="Proteomes" id="UP000680638"/>
    </source>
</evidence>
<evidence type="ECO:0000256" key="1">
    <source>
        <dbReference type="SAM" id="Coils"/>
    </source>
</evidence>
<dbReference type="Proteomes" id="UP000680638">
    <property type="component" value="Unassembled WGS sequence"/>
</dbReference>
<comment type="caution">
    <text evidence="3">The sequence shown here is derived from an EMBL/GenBank/DDBJ whole genome shotgun (WGS) entry which is preliminary data.</text>
</comment>
<keyword evidence="1" id="KW-0175">Coiled coil</keyword>
<organism evidence="3 4">
    <name type="scientific">Paenibacillus cookii</name>
    <dbReference type="NCBI Taxonomy" id="157839"/>
    <lineage>
        <taxon>Bacteria</taxon>
        <taxon>Bacillati</taxon>
        <taxon>Bacillota</taxon>
        <taxon>Bacilli</taxon>
        <taxon>Bacillales</taxon>
        <taxon>Paenibacillaceae</taxon>
        <taxon>Paenibacillus</taxon>
    </lineage>
</organism>
<protein>
    <recommendedName>
        <fullName evidence="5">Zinc ribbon domain-containing protein</fullName>
    </recommendedName>
</protein>
<reference evidence="3 4" key="1">
    <citation type="submission" date="2021-03" db="EMBL/GenBank/DDBJ databases">
        <title>Antimicrobial resistance genes in bacteria isolated from Japanese honey, and their potential for conferring macrolide and lincosamide resistance in the American foulbrood pathogen Paenibacillus larvae.</title>
        <authorList>
            <person name="Okamoto M."/>
            <person name="Kumagai M."/>
            <person name="Kanamori H."/>
            <person name="Takamatsu D."/>
        </authorList>
    </citation>
    <scope>NUCLEOTIDE SEQUENCE [LARGE SCALE GENOMIC DNA]</scope>
    <source>
        <strain evidence="3 4">J21TS3</strain>
    </source>
</reference>